<protein>
    <submittedName>
        <fullName evidence="1">Uncharacterized protein</fullName>
    </submittedName>
</protein>
<gene>
    <name evidence="1" type="ORF">BKG82_28140</name>
</gene>
<evidence type="ECO:0000313" key="1">
    <source>
        <dbReference type="EMBL" id="OHU46081.1"/>
    </source>
</evidence>
<dbReference type="Proteomes" id="UP000180043">
    <property type="component" value="Unassembled WGS sequence"/>
</dbReference>
<dbReference type="RefSeq" id="WP_070948104.1">
    <property type="nucleotide sequence ID" value="NZ_MLIQ01000049.1"/>
</dbReference>
<name>A0A1S1LCD1_MYCCH</name>
<dbReference type="EMBL" id="MLIQ01000049">
    <property type="protein sequence ID" value="OHU46081.1"/>
    <property type="molecule type" value="Genomic_DNA"/>
</dbReference>
<sequence length="172" mass="18196">MARQLRAVAELAPHEVHVGALDSHHVGLTLLVRRGRTALAGPLISLPAKSMTKPLLVLQIGEFRVAMHPTASATVVPDGCKGIINVTSRREPSPAAPNPVGRVIPSAGVVGDAINGNRTCALLPGRFRNRRKCFCGCGGKQSHGGYADGIAMTGGCEWAMRYWVTHGRLPAH</sequence>
<dbReference type="AlphaFoldDB" id="A0A1S1LCD1"/>
<accession>A0A1S1LCD1</accession>
<reference evidence="1 2" key="1">
    <citation type="submission" date="2016-10" db="EMBL/GenBank/DDBJ databases">
        <title>Evaluation of Human, Veterinary and Environmental Mycobacterium chelonae Isolates by Core Genome Phylogenomic Analysis, Targeted Gene Comparison, and Anti-microbial Susceptibility Patterns: A Tale of Mistaken Identities.</title>
        <authorList>
            <person name="Fogelson S.B."/>
            <person name="Camus A.C."/>
            <person name="Lorenz W."/>
            <person name="Vasireddy R."/>
            <person name="Vasireddy S."/>
            <person name="Smith T."/>
            <person name="Brown-Elliott B.A."/>
            <person name="Wallace R.J.Jr."/>
            <person name="Hasan N.A."/>
            <person name="Reischl U."/>
            <person name="Sanchez S."/>
        </authorList>
    </citation>
    <scope>NUCLEOTIDE SEQUENCE [LARGE SCALE GENOMIC DNA]</scope>
    <source>
        <strain evidence="1 2">15515</strain>
    </source>
</reference>
<proteinExistence type="predicted"/>
<evidence type="ECO:0000313" key="2">
    <source>
        <dbReference type="Proteomes" id="UP000180043"/>
    </source>
</evidence>
<organism evidence="1 2">
    <name type="scientific">Mycobacteroides chelonae</name>
    <name type="common">Mycobacterium chelonae</name>
    <dbReference type="NCBI Taxonomy" id="1774"/>
    <lineage>
        <taxon>Bacteria</taxon>
        <taxon>Bacillati</taxon>
        <taxon>Actinomycetota</taxon>
        <taxon>Actinomycetes</taxon>
        <taxon>Mycobacteriales</taxon>
        <taxon>Mycobacteriaceae</taxon>
        <taxon>Mycobacteroides</taxon>
    </lineage>
</organism>
<comment type="caution">
    <text evidence="1">The sequence shown here is derived from an EMBL/GenBank/DDBJ whole genome shotgun (WGS) entry which is preliminary data.</text>
</comment>